<evidence type="ECO:0000256" key="9">
    <source>
        <dbReference type="ARBA" id="ARBA00022516"/>
    </source>
</evidence>
<keyword evidence="12 18" id="KW-0548">Nucleotidyltransferase</keyword>
<evidence type="ECO:0000256" key="10">
    <source>
        <dbReference type="ARBA" id="ARBA00022679"/>
    </source>
</evidence>
<dbReference type="PROSITE" id="PS01315">
    <property type="entry name" value="CDS"/>
    <property type="match status" value="1"/>
</dbReference>
<dbReference type="GO" id="GO:0005886">
    <property type="term" value="C:plasma membrane"/>
    <property type="evidence" value="ECO:0007669"/>
    <property type="project" value="UniProtKB-SubCell"/>
</dbReference>
<keyword evidence="17" id="KW-1208">Phospholipid metabolism</keyword>
<evidence type="ECO:0000256" key="16">
    <source>
        <dbReference type="ARBA" id="ARBA00023209"/>
    </source>
</evidence>
<evidence type="ECO:0000256" key="4">
    <source>
        <dbReference type="ARBA" id="ARBA00005189"/>
    </source>
</evidence>
<dbReference type="InterPro" id="IPR000374">
    <property type="entry name" value="PC_trans"/>
</dbReference>
<feature type="transmembrane region" description="Helical" evidence="19">
    <location>
        <begin position="139"/>
        <end position="157"/>
    </location>
</feature>
<comment type="catalytic activity">
    <reaction evidence="1 18">
        <text>a 1,2-diacyl-sn-glycero-3-phosphate + CTP + H(+) = a CDP-1,2-diacyl-sn-glycerol + diphosphate</text>
        <dbReference type="Rhea" id="RHEA:16229"/>
        <dbReference type="ChEBI" id="CHEBI:15378"/>
        <dbReference type="ChEBI" id="CHEBI:33019"/>
        <dbReference type="ChEBI" id="CHEBI:37563"/>
        <dbReference type="ChEBI" id="CHEBI:58332"/>
        <dbReference type="ChEBI" id="CHEBI:58608"/>
        <dbReference type="EC" id="2.7.7.41"/>
    </reaction>
</comment>
<feature type="transmembrane region" description="Helical" evidence="19">
    <location>
        <begin position="6"/>
        <end position="36"/>
    </location>
</feature>
<evidence type="ECO:0000256" key="13">
    <source>
        <dbReference type="ARBA" id="ARBA00022989"/>
    </source>
</evidence>
<evidence type="ECO:0000256" key="14">
    <source>
        <dbReference type="ARBA" id="ARBA00023098"/>
    </source>
</evidence>
<reference evidence="20" key="1">
    <citation type="journal article" date="2020" name="mSystems">
        <title>Genome- and Community-Level Interaction Insights into Carbon Utilization and Element Cycling Functions of Hydrothermarchaeota in Hydrothermal Sediment.</title>
        <authorList>
            <person name="Zhou Z."/>
            <person name="Liu Y."/>
            <person name="Xu W."/>
            <person name="Pan J."/>
            <person name="Luo Z.H."/>
            <person name="Li M."/>
        </authorList>
    </citation>
    <scope>NUCLEOTIDE SEQUENCE [LARGE SCALE GENOMIC DNA]</scope>
    <source>
        <strain evidence="20">SpSt-548</strain>
    </source>
</reference>
<accession>A0A7V4G9H4</accession>
<dbReference type="EMBL" id="DSXI01000538">
    <property type="protein sequence ID" value="HGS05859.1"/>
    <property type="molecule type" value="Genomic_DNA"/>
</dbReference>
<evidence type="ECO:0000313" key="20">
    <source>
        <dbReference type="EMBL" id="HGS05859.1"/>
    </source>
</evidence>
<dbReference type="EC" id="2.7.7.41" evidence="6 18"/>
<keyword evidence="9" id="KW-0444">Lipid biosynthesis</keyword>
<keyword evidence="13 19" id="KW-1133">Transmembrane helix</keyword>
<dbReference type="GO" id="GO:0004605">
    <property type="term" value="F:phosphatidate cytidylyltransferase activity"/>
    <property type="evidence" value="ECO:0007669"/>
    <property type="project" value="UniProtKB-EC"/>
</dbReference>
<feature type="transmembrane region" description="Helical" evidence="19">
    <location>
        <begin position="177"/>
        <end position="198"/>
    </location>
</feature>
<keyword evidence="8" id="KW-1003">Cell membrane</keyword>
<feature type="transmembrane region" description="Helical" evidence="19">
    <location>
        <begin position="57"/>
        <end position="77"/>
    </location>
</feature>
<organism evidence="20">
    <name type="scientific">Desulfobacca acetoxidans</name>
    <dbReference type="NCBI Taxonomy" id="60893"/>
    <lineage>
        <taxon>Bacteria</taxon>
        <taxon>Pseudomonadati</taxon>
        <taxon>Thermodesulfobacteriota</taxon>
        <taxon>Desulfobaccia</taxon>
        <taxon>Desulfobaccales</taxon>
        <taxon>Desulfobaccaceae</taxon>
        <taxon>Desulfobacca</taxon>
    </lineage>
</organism>
<dbReference type="AlphaFoldDB" id="A0A7V4G9H4"/>
<comment type="pathway">
    <text evidence="3 18">Phospholipid metabolism; CDP-diacylglycerol biosynthesis; CDP-diacylglycerol from sn-glycerol 3-phosphate: step 3/3.</text>
</comment>
<dbReference type="PANTHER" id="PTHR46382:SF1">
    <property type="entry name" value="PHOSPHATIDATE CYTIDYLYLTRANSFERASE"/>
    <property type="match status" value="1"/>
</dbReference>
<keyword evidence="16" id="KW-0594">Phospholipid biosynthesis</keyword>
<keyword evidence="14" id="KW-0443">Lipid metabolism</keyword>
<dbReference type="GO" id="GO:0016024">
    <property type="term" value="P:CDP-diacylglycerol biosynthetic process"/>
    <property type="evidence" value="ECO:0007669"/>
    <property type="project" value="UniProtKB-UniPathway"/>
</dbReference>
<evidence type="ECO:0000256" key="7">
    <source>
        <dbReference type="ARBA" id="ARBA00019373"/>
    </source>
</evidence>
<comment type="subcellular location">
    <subcellularLocation>
        <location evidence="2">Cell membrane</location>
        <topology evidence="2">Multi-pass membrane protein</topology>
    </subcellularLocation>
</comment>
<keyword evidence="10 18" id="KW-0808">Transferase</keyword>
<keyword evidence="11 18" id="KW-0812">Transmembrane</keyword>
<gene>
    <name evidence="20" type="ORF">ENT08_09050</name>
</gene>
<evidence type="ECO:0000256" key="2">
    <source>
        <dbReference type="ARBA" id="ARBA00004651"/>
    </source>
</evidence>
<feature type="transmembrane region" description="Helical" evidence="19">
    <location>
        <begin position="204"/>
        <end position="224"/>
    </location>
</feature>
<feature type="transmembrane region" description="Helical" evidence="19">
    <location>
        <begin position="83"/>
        <end position="104"/>
    </location>
</feature>
<dbReference type="Pfam" id="PF01148">
    <property type="entry name" value="CTP_transf_1"/>
    <property type="match status" value="1"/>
</dbReference>
<name>A0A7V4G9H4_9BACT</name>
<dbReference type="UniPathway" id="UPA00557">
    <property type="reaction ID" value="UER00614"/>
</dbReference>
<keyword evidence="15 19" id="KW-0472">Membrane</keyword>
<proteinExistence type="inferred from homology"/>
<evidence type="ECO:0000256" key="15">
    <source>
        <dbReference type="ARBA" id="ARBA00023136"/>
    </source>
</evidence>
<evidence type="ECO:0000256" key="1">
    <source>
        <dbReference type="ARBA" id="ARBA00001698"/>
    </source>
</evidence>
<evidence type="ECO:0000256" key="6">
    <source>
        <dbReference type="ARBA" id="ARBA00012487"/>
    </source>
</evidence>
<comment type="similarity">
    <text evidence="5 18">Belongs to the CDS family.</text>
</comment>
<sequence length="271" mass="30029">MHLKRWLTALVLIPLLLVVILKWGRLGFIVGILLINARAHWEFIGLFQPAADLYRKIKVVVLGSLLLLSFCTVVTPVGRQFPLFVLVCCLFVHFLFYLASYAYLQEIAWDLAINTLGLLYVPLLLGHFIWLRLMAQGEWWILWLLLVICLGDTLAFYTGKFLGKRKFYPAVSPNKTWAGTVGGLLGSVGAGLLGGYWLLPGMSLLQLGLLALILGFIGVLGDLFESMLKRQAAVKDTGSLLPGHGGLLDRLDSLLFAAPALVYARLFFLQG</sequence>
<evidence type="ECO:0000256" key="12">
    <source>
        <dbReference type="ARBA" id="ARBA00022695"/>
    </source>
</evidence>
<evidence type="ECO:0000256" key="5">
    <source>
        <dbReference type="ARBA" id="ARBA00010185"/>
    </source>
</evidence>
<evidence type="ECO:0000256" key="17">
    <source>
        <dbReference type="ARBA" id="ARBA00023264"/>
    </source>
</evidence>
<evidence type="ECO:0000256" key="8">
    <source>
        <dbReference type="ARBA" id="ARBA00022475"/>
    </source>
</evidence>
<comment type="pathway">
    <text evidence="4">Lipid metabolism.</text>
</comment>
<evidence type="ECO:0000256" key="11">
    <source>
        <dbReference type="ARBA" id="ARBA00022692"/>
    </source>
</evidence>
<evidence type="ECO:0000256" key="3">
    <source>
        <dbReference type="ARBA" id="ARBA00005119"/>
    </source>
</evidence>
<dbReference type="PANTHER" id="PTHR46382">
    <property type="entry name" value="PHOSPHATIDATE CYTIDYLYLTRANSFERASE"/>
    <property type="match status" value="1"/>
</dbReference>
<comment type="caution">
    <text evidence="20">The sequence shown here is derived from an EMBL/GenBank/DDBJ whole genome shotgun (WGS) entry which is preliminary data.</text>
</comment>
<evidence type="ECO:0000256" key="18">
    <source>
        <dbReference type="RuleBase" id="RU003938"/>
    </source>
</evidence>
<feature type="transmembrane region" description="Helical" evidence="19">
    <location>
        <begin position="111"/>
        <end position="133"/>
    </location>
</feature>
<protein>
    <recommendedName>
        <fullName evidence="7 18">Phosphatidate cytidylyltransferase</fullName>
        <ecNumber evidence="6 18">2.7.7.41</ecNumber>
    </recommendedName>
</protein>
<evidence type="ECO:0000256" key="19">
    <source>
        <dbReference type="SAM" id="Phobius"/>
    </source>
</evidence>